<dbReference type="Pfam" id="PF07728">
    <property type="entry name" value="AAA_5"/>
    <property type="match status" value="1"/>
</dbReference>
<evidence type="ECO:0000313" key="4">
    <source>
        <dbReference type="Proteomes" id="UP000186777"/>
    </source>
</evidence>
<dbReference type="GO" id="GO:0016887">
    <property type="term" value="F:ATP hydrolysis activity"/>
    <property type="evidence" value="ECO:0007669"/>
    <property type="project" value="InterPro"/>
</dbReference>
<feature type="domain" description="ATPase dynein-related AAA" evidence="2">
    <location>
        <begin position="328"/>
        <end position="498"/>
    </location>
</feature>
<evidence type="ECO:0000313" key="3">
    <source>
        <dbReference type="EMBL" id="OLA36650.1"/>
    </source>
</evidence>
<dbReference type="PANTHER" id="PTHR37291:SF1">
    <property type="entry name" value="TYPE IV METHYL-DIRECTED RESTRICTION ENZYME ECOKMCRB SUBUNIT"/>
    <property type="match status" value="1"/>
</dbReference>
<feature type="region of interest" description="Disordered" evidence="1">
    <location>
        <begin position="636"/>
        <end position="670"/>
    </location>
</feature>
<dbReference type="InterPro" id="IPR052934">
    <property type="entry name" value="Methyl-DNA_Rec/Restrict_Enz"/>
</dbReference>
<sequence length="670" mass="76197">MMDDILIENLSAEEHQALVCMYYAKLPSSDPRSKKMKDDFAVLESFFGKTFYTYRNCRDAYDYFFDSNGRKDWERESVDGIGITHKAVYEKYKDYDVDVLKKAVDKIIAMYARNCNKNYDNLVSLKCIQPDVAHAVLSREPVITISDIYTLADKLTLNNTVFLTLGGDRGNSEVDWEPGFRAIAHIVKTPYGHGYRREEKYFKIDLKLDVVLPEAMTRNDFLDYKSAWNVTFIGPELKRDPTQAVGSITYNEAVAVVRCALDRFPEIKDSLEKIFSTTFMNKVYGPTEKLLSVMVNHGETDEAALCRKLNSNLIKTQMADDFTFFAENILFYGVPGCGKSYSVEQRYESQVTNNQCKVRVVFHPDYTYSDFVGQVMPVLEKVTKSDGTEEEKLQYKFVPGPFTRILEVAYANHQEKCLLIIEELNRGNAPAIFGEIFQLLDRNDDGSSKYAIYNSDIANEIHKDKLCPIKLPPNLTIVATMNTSDQNVFTMDTAFQRRWQMKHIPNRFTGESLDEKTINHVAKHLPNSEISWGVFAQTINKKMQTANLGFGGTEDKSLGVYFATDNDLDDAERFAEKVLKYLWDDAFKLGRKELFNDCSQGLSAVIEAYEDAKGDPLKAVLVPEVYNEMQKKMAEMAAEQAKTAEEKTSEEEAAESAVEDNPAQKPAGEE</sequence>
<dbReference type="InterPro" id="IPR011704">
    <property type="entry name" value="ATPase_dyneun-rel_AAA"/>
</dbReference>
<dbReference type="Proteomes" id="UP000186777">
    <property type="component" value="Unassembled WGS sequence"/>
</dbReference>
<dbReference type="GO" id="GO:0005524">
    <property type="term" value="F:ATP binding"/>
    <property type="evidence" value="ECO:0007669"/>
    <property type="project" value="InterPro"/>
</dbReference>
<proteinExistence type="predicted"/>
<comment type="caution">
    <text evidence="3">The sequence shown here is derived from an EMBL/GenBank/DDBJ whole genome shotgun (WGS) entry which is preliminary data.</text>
</comment>
<dbReference type="InterPro" id="IPR027417">
    <property type="entry name" value="P-loop_NTPase"/>
</dbReference>
<evidence type="ECO:0000259" key="2">
    <source>
        <dbReference type="Pfam" id="PF07728"/>
    </source>
</evidence>
<dbReference type="PANTHER" id="PTHR37291">
    <property type="entry name" value="5-METHYLCYTOSINE-SPECIFIC RESTRICTION ENZYME B"/>
    <property type="match status" value="1"/>
</dbReference>
<accession>A0A1Q6R2X2</accession>
<dbReference type="STRING" id="626940.BHW43_08875"/>
<protein>
    <recommendedName>
        <fullName evidence="2">ATPase dynein-related AAA domain-containing protein</fullName>
    </recommendedName>
</protein>
<dbReference type="AlphaFoldDB" id="A0A1Q6R2X2"/>
<name>A0A1Q6R2X2_9FIRM</name>
<dbReference type="Gene3D" id="3.40.50.300">
    <property type="entry name" value="P-loop containing nucleotide triphosphate hydrolases"/>
    <property type="match status" value="1"/>
</dbReference>
<gene>
    <name evidence="3" type="ORF">BHW43_08875</name>
</gene>
<evidence type="ECO:0000256" key="1">
    <source>
        <dbReference type="SAM" id="MobiDB-lite"/>
    </source>
</evidence>
<feature type="compositionally biased region" description="Acidic residues" evidence="1">
    <location>
        <begin position="648"/>
        <end position="658"/>
    </location>
</feature>
<dbReference type="EMBL" id="MNTG01000042">
    <property type="protein sequence ID" value="OLA36650.1"/>
    <property type="molecule type" value="Genomic_DNA"/>
</dbReference>
<dbReference type="SUPFAM" id="SSF52540">
    <property type="entry name" value="P-loop containing nucleoside triphosphate hydrolases"/>
    <property type="match status" value="1"/>
</dbReference>
<reference evidence="3 4" key="1">
    <citation type="journal article" date="2016" name="Nat. Biotechnol.">
        <title>Measurement of bacterial replication rates in microbial communities.</title>
        <authorList>
            <person name="Brown C.T."/>
            <person name="Olm M.R."/>
            <person name="Thomas B.C."/>
            <person name="Banfield J.F."/>
        </authorList>
    </citation>
    <scope>NUCLEOTIDE SEQUENCE [LARGE SCALE GENOMIC DNA]</scope>
    <source>
        <strain evidence="3">46_33</strain>
    </source>
</reference>
<organism evidence="3 4">
    <name type="scientific">Phascolarctobacterium succinatutens</name>
    <dbReference type="NCBI Taxonomy" id="626940"/>
    <lineage>
        <taxon>Bacteria</taxon>
        <taxon>Bacillati</taxon>
        <taxon>Bacillota</taxon>
        <taxon>Negativicutes</taxon>
        <taxon>Acidaminococcales</taxon>
        <taxon>Acidaminococcaceae</taxon>
        <taxon>Phascolarctobacterium</taxon>
    </lineage>
</organism>